<feature type="chain" id="PRO_5040230658" evidence="6">
    <location>
        <begin position="18"/>
        <end position="438"/>
    </location>
</feature>
<evidence type="ECO:0000256" key="1">
    <source>
        <dbReference type="ARBA" id="ARBA00004606"/>
    </source>
</evidence>
<keyword evidence="6" id="KW-0732">Signal</keyword>
<evidence type="ECO:0000313" key="7">
    <source>
        <dbReference type="EMBL" id="KAJ6763243.1"/>
    </source>
</evidence>
<dbReference type="InterPro" id="IPR044610">
    <property type="entry name" value="GLCAT14A/B/C"/>
</dbReference>
<organism evidence="7 8">
    <name type="scientific">Salix purpurea</name>
    <name type="common">Purple osier willow</name>
    <dbReference type="NCBI Taxonomy" id="77065"/>
    <lineage>
        <taxon>Eukaryota</taxon>
        <taxon>Viridiplantae</taxon>
        <taxon>Streptophyta</taxon>
        <taxon>Embryophyta</taxon>
        <taxon>Tracheophyta</taxon>
        <taxon>Spermatophyta</taxon>
        <taxon>Magnoliopsida</taxon>
        <taxon>eudicotyledons</taxon>
        <taxon>Gunneridae</taxon>
        <taxon>Pentapetalae</taxon>
        <taxon>rosids</taxon>
        <taxon>fabids</taxon>
        <taxon>Malpighiales</taxon>
        <taxon>Salicaceae</taxon>
        <taxon>Saliceae</taxon>
        <taxon>Salix</taxon>
    </lineage>
</organism>
<gene>
    <name evidence="7" type="ORF">OIU79_023898</name>
</gene>
<dbReference type="PANTHER" id="PTHR45719">
    <property type="entry name" value="GLYCOSYLTRANSFERASE"/>
    <property type="match status" value="1"/>
</dbReference>
<feature type="signal peptide" evidence="6">
    <location>
        <begin position="1"/>
        <end position="17"/>
    </location>
</feature>
<keyword evidence="8" id="KW-1185">Reference proteome</keyword>
<name>A0A9Q1A9J8_SALPP</name>
<keyword evidence="4" id="KW-0472">Membrane</keyword>
<evidence type="ECO:0000313" key="8">
    <source>
        <dbReference type="Proteomes" id="UP001151532"/>
    </source>
</evidence>
<evidence type="ECO:0000256" key="5">
    <source>
        <dbReference type="ARBA" id="ARBA00023180"/>
    </source>
</evidence>
<keyword evidence="2" id="KW-0328">Glycosyltransferase</keyword>
<evidence type="ECO:0000256" key="2">
    <source>
        <dbReference type="ARBA" id="ARBA00022676"/>
    </source>
</evidence>
<keyword evidence="3" id="KW-0808">Transferase</keyword>
<dbReference type="AlphaFoldDB" id="A0A9Q1A9J8"/>
<evidence type="ECO:0000256" key="3">
    <source>
        <dbReference type="ARBA" id="ARBA00022679"/>
    </source>
</evidence>
<dbReference type="GO" id="GO:0015020">
    <property type="term" value="F:glucuronosyltransferase activity"/>
    <property type="evidence" value="ECO:0007669"/>
    <property type="project" value="InterPro"/>
</dbReference>
<proteinExistence type="predicted"/>
<dbReference type="Proteomes" id="UP001151532">
    <property type="component" value="Chromosome 13"/>
</dbReference>
<protein>
    <submittedName>
        <fullName evidence="7">CORE-2/I-BRANCHING BETA-16-N-ACETYLGLUCOSAMINYLTRANSFERASE FAMILY PROTEIN</fullName>
    </submittedName>
</protein>
<comment type="caution">
    <text evidence="7">The sequence shown here is derived from an EMBL/GenBank/DDBJ whole genome shotgun (WGS) entry which is preliminary data.</text>
</comment>
<accession>A0A9Q1A9J8</accession>
<comment type="subcellular location">
    <subcellularLocation>
        <location evidence="1">Membrane</location>
        <topology evidence="1">Single-pass type II membrane protein</topology>
    </subcellularLocation>
</comment>
<evidence type="ECO:0000256" key="4">
    <source>
        <dbReference type="ARBA" id="ARBA00023136"/>
    </source>
</evidence>
<dbReference type="InterPro" id="IPR003406">
    <property type="entry name" value="Glyco_trans_14"/>
</dbReference>
<evidence type="ECO:0000256" key="6">
    <source>
        <dbReference type="SAM" id="SignalP"/>
    </source>
</evidence>
<reference evidence="7" key="1">
    <citation type="submission" date="2022-11" db="EMBL/GenBank/DDBJ databases">
        <authorList>
            <person name="Hyden B.L."/>
            <person name="Feng K."/>
            <person name="Yates T."/>
            <person name="Jawdy S."/>
            <person name="Smart L.B."/>
            <person name="Muchero W."/>
        </authorList>
    </citation>
    <scope>NUCLEOTIDE SEQUENCE</scope>
    <source>
        <tissue evidence="7">Shoot tip</tissue>
    </source>
</reference>
<dbReference type="OrthoDB" id="2019572at2759"/>
<dbReference type="Pfam" id="PF02485">
    <property type="entry name" value="Branch"/>
    <property type="match status" value="2"/>
</dbReference>
<dbReference type="EMBL" id="JAPFFK010000005">
    <property type="protein sequence ID" value="KAJ6763243.1"/>
    <property type="molecule type" value="Genomic_DNA"/>
</dbReference>
<keyword evidence="5" id="KW-0325">Glycoprotein</keyword>
<dbReference type="PANTHER" id="PTHR45719:SF4">
    <property type="entry name" value="CORE-2_I-BRANCHING BETA-1,6-N-ACETYLGLUCOSAMINYLTRANSFERASE FAMILY PROTEIN"/>
    <property type="match status" value="1"/>
</dbReference>
<reference evidence="7" key="2">
    <citation type="journal article" date="2023" name="Int. J. Mol. Sci.">
        <title>De Novo Assembly and Annotation of 11 Diverse Shrub Willow (Salix) Genomes Reveals Novel Gene Organization in Sex-Linked Regions.</title>
        <authorList>
            <person name="Hyden B."/>
            <person name="Feng K."/>
            <person name="Yates T.B."/>
            <person name="Jawdy S."/>
            <person name="Cereghino C."/>
            <person name="Smart L.B."/>
            <person name="Muchero W."/>
        </authorList>
    </citation>
    <scope>NUCLEOTIDE SEQUENCE</scope>
    <source>
        <tissue evidence="7">Shoot tip</tissue>
    </source>
</reference>
<sequence>MVTSVLFSLLYIPTKLTTPTAKYSPASNFKMLRDLRPYPVTFAYLVSASRGDAKKLMRVLKALYHPGNYYLIHVDADAPEKERREIAEFVSSDPVFGLVGNVWIVGKPNLVTYRGPTMLATTLHAMAILLRSCKWDWFINLSASDYPLVTQDDLIDAFSTLPRNLNFIQHSSRLGWKLNKRARPVMIDPALHSLNKSEIWWVMKQRSLPTAFKLYTVPAIVLDVFQNMPSLSYSVNKLQVAILERKSHPRRLRLTSGQFRCIQVGFLGSAWTILSRSFAEYSVVGWDNLPRTLLLYYTNFVSSPEGYFQTVICNSEDYKNTTANHDLHYITWDTPPKQHPRSLGVKDYRRMILSSRPFARKFKKNDAVLDKIDRELLRRYKGQFAYGGWCARSGKRHGTCSGLRSENYGVLRPGPGSRRLQNLLTKLLSEKNFKRQCR</sequence>
<dbReference type="GO" id="GO:0016020">
    <property type="term" value="C:membrane"/>
    <property type="evidence" value="ECO:0007669"/>
    <property type="project" value="UniProtKB-SubCell"/>
</dbReference>